<feature type="region of interest" description="Disordered" evidence="2">
    <location>
        <begin position="247"/>
        <end position="388"/>
    </location>
</feature>
<proteinExistence type="predicted"/>
<dbReference type="InterPro" id="IPR036236">
    <property type="entry name" value="Znf_C2H2_sf"/>
</dbReference>
<dbReference type="PANTHER" id="PTHR10593">
    <property type="entry name" value="SERINE/THREONINE-PROTEIN KINASE RIO"/>
    <property type="match status" value="1"/>
</dbReference>
<feature type="compositionally biased region" description="Low complexity" evidence="2">
    <location>
        <begin position="346"/>
        <end position="360"/>
    </location>
</feature>
<dbReference type="GO" id="GO:0003700">
    <property type="term" value="F:DNA-binding transcription factor activity"/>
    <property type="evidence" value="ECO:0007669"/>
    <property type="project" value="TreeGrafter"/>
</dbReference>
<dbReference type="InterPro" id="IPR013087">
    <property type="entry name" value="Znf_C2H2_type"/>
</dbReference>
<gene>
    <name evidence="4" type="ORF">DCAR_0206342</name>
</gene>
<dbReference type="PANTHER" id="PTHR10593:SF236">
    <property type="entry name" value="PROTEIN INDETERMINATE-DOMAIN 11"/>
    <property type="match status" value="1"/>
</dbReference>
<feature type="compositionally biased region" description="Polar residues" evidence="2">
    <location>
        <begin position="322"/>
        <end position="332"/>
    </location>
</feature>
<evidence type="ECO:0000313" key="5">
    <source>
        <dbReference type="Proteomes" id="UP000077755"/>
    </source>
</evidence>
<dbReference type="PROSITE" id="PS00028">
    <property type="entry name" value="ZINC_FINGER_C2H2_1"/>
    <property type="match status" value="1"/>
</dbReference>
<evidence type="ECO:0000259" key="3">
    <source>
        <dbReference type="PROSITE" id="PS50157"/>
    </source>
</evidence>
<name>A0AAF1AL11_DAUCS</name>
<keyword evidence="1" id="KW-0862">Zinc</keyword>
<feature type="compositionally biased region" description="Polar residues" evidence="2">
    <location>
        <begin position="361"/>
        <end position="388"/>
    </location>
</feature>
<reference evidence="4" key="1">
    <citation type="journal article" date="2016" name="Nat. Genet.">
        <title>A high-quality carrot genome assembly provides new insights into carotenoid accumulation and asterid genome evolution.</title>
        <authorList>
            <person name="Iorizzo M."/>
            <person name="Ellison S."/>
            <person name="Senalik D."/>
            <person name="Zeng P."/>
            <person name="Satapoomin P."/>
            <person name="Huang J."/>
            <person name="Bowman M."/>
            <person name="Iovene M."/>
            <person name="Sanseverino W."/>
            <person name="Cavagnaro P."/>
            <person name="Yildiz M."/>
            <person name="Macko-Podgorni A."/>
            <person name="Moranska E."/>
            <person name="Grzebelus E."/>
            <person name="Grzebelus D."/>
            <person name="Ashrafi H."/>
            <person name="Zheng Z."/>
            <person name="Cheng S."/>
            <person name="Spooner D."/>
            <person name="Van Deynze A."/>
            <person name="Simon P."/>
        </authorList>
    </citation>
    <scope>NUCLEOTIDE SEQUENCE</scope>
    <source>
        <tissue evidence="4">Leaf</tissue>
    </source>
</reference>
<feature type="compositionally biased region" description="Basic residues" evidence="2">
    <location>
        <begin position="255"/>
        <end position="271"/>
    </location>
</feature>
<feature type="compositionally biased region" description="Polar residues" evidence="2">
    <location>
        <begin position="23"/>
        <end position="32"/>
    </location>
</feature>
<feature type="compositionally biased region" description="Basic and acidic residues" evidence="2">
    <location>
        <begin position="171"/>
        <end position="185"/>
    </location>
</feature>
<dbReference type="SUPFAM" id="SSF57667">
    <property type="entry name" value="beta-beta-alpha zinc fingers"/>
    <property type="match status" value="1"/>
</dbReference>
<feature type="compositionally biased region" description="Polar residues" evidence="2">
    <location>
        <begin position="274"/>
        <end position="283"/>
    </location>
</feature>
<protein>
    <recommendedName>
        <fullName evidence="3">C2H2-type domain-containing protein</fullName>
    </recommendedName>
</protein>
<feature type="region of interest" description="Disordered" evidence="2">
    <location>
        <begin position="1"/>
        <end position="59"/>
    </location>
</feature>
<keyword evidence="1" id="KW-0863">Zinc-finger</keyword>
<dbReference type="InterPro" id="IPR055186">
    <property type="entry name" value="C2H2-2nd_BIRD-IDD"/>
</dbReference>
<dbReference type="Pfam" id="PF22996">
    <property type="entry name" value="C2H2-2nd_BIRD-IDD"/>
    <property type="match status" value="1"/>
</dbReference>
<organism evidence="4 5">
    <name type="scientific">Daucus carota subsp. sativus</name>
    <name type="common">Carrot</name>
    <dbReference type="NCBI Taxonomy" id="79200"/>
    <lineage>
        <taxon>Eukaryota</taxon>
        <taxon>Viridiplantae</taxon>
        <taxon>Streptophyta</taxon>
        <taxon>Embryophyta</taxon>
        <taxon>Tracheophyta</taxon>
        <taxon>Spermatophyta</taxon>
        <taxon>Magnoliopsida</taxon>
        <taxon>eudicotyledons</taxon>
        <taxon>Gunneridae</taxon>
        <taxon>Pentapetalae</taxon>
        <taxon>asterids</taxon>
        <taxon>campanulids</taxon>
        <taxon>Apiales</taxon>
        <taxon>Apiaceae</taxon>
        <taxon>Apioideae</taxon>
        <taxon>Scandiceae</taxon>
        <taxon>Daucinae</taxon>
        <taxon>Daucus</taxon>
        <taxon>Daucus sect. Daucus</taxon>
    </lineage>
</organism>
<dbReference type="GO" id="GO:0008270">
    <property type="term" value="F:zinc ion binding"/>
    <property type="evidence" value="ECO:0007669"/>
    <property type="project" value="UniProtKB-KW"/>
</dbReference>
<feature type="compositionally biased region" description="Basic and acidic residues" evidence="2">
    <location>
        <begin position="296"/>
        <end position="312"/>
    </location>
</feature>
<evidence type="ECO:0000313" key="4">
    <source>
        <dbReference type="EMBL" id="WOG87119.1"/>
    </source>
</evidence>
<evidence type="ECO:0000256" key="1">
    <source>
        <dbReference type="PROSITE-ProRule" id="PRU00042"/>
    </source>
</evidence>
<feature type="domain" description="C2H2-type" evidence="3">
    <location>
        <begin position="77"/>
        <end position="99"/>
    </location>
</feature>
<feature type="region of interest" description="Disordered" evidence="2">
    <location>
        <begin position="162"/>
        <end position="185"/>
    </location>
</feature>
<sequence>MAASSSSSMPGLGQGGELENQQSPLLQHSSGEGASADVASLVTADASSPRSNRNRHPNPDAVVVALSPEYLTAKNRFVCELCDKGFPREQNLQLHRRGHNLPWKLKKKTDQEAVQKKVYICPEIGCAHHDPARALGDLTGIKKHFARKHGEKNFSCTRCHKSGASGGRTAGETREAERTTGHDDIFGEVPEWRNLVQHEYEYEMLGNLFPKFDDNPDIGCDKIGHNTATCKTYEAEVQENYRKAAEAKKAQSKAAKAHSLRNKQNLRKLKKSQTLAASSSEQAQPKKRGRLVQNKAGDHTQSHEQPPKETTQKKRTGRPPKASSTQLQTSGRATGMGVLIGDDGHTYLSSSTTTVRLTSSQPCTPNQGTEEVQRQATSSQPSQLEKQN</sequence>
<accession>A0AAF1AL11</accession>
<dbReference type="SMART" id="SM00355">
    <property type="entry name" value="ZnF_C2H2"/>
    <property type="match status" value="2"/>
</dbReference>
<dbReference type="EMBL" id="CP093344">
    <property type="protein sequence ID" value="WOG87119.1"/>
    <property type="molecule type" value="Genomic_DNA"/>
</dbReference>
<dbReference type="InterPro" id="IPR031140">
    <property type="entry name" value="IDD1-16"/>
</dbReference>
<dbReference type="Gene3D" id="3.30.160.60">
    <property type="entry name" value="Classic Zinc Finger"/>
    <property type="match status" value="1"/>
</dbReference>
<keyword evidence="5" id="KW-1185">Reference proteome</keyword>
<reference evidence="4" key="2">
    <citation type="submission" date="2022-03" db="EMBL/GenBank/DDBJ databases">
        <title>Draft title - Genomic analysis of global carrot germplasm unveils the trajectory of domestication and the origin of high carotenoid orange carrot.</title>
        <authorList>
            <person name="Iorizzo M."/>
            <person name="Ellison S."/>
            <person name="Senalik D."/>
            <person name="Macko-Podgorni A."/>
            <person name="Grzebelus D."/>
            <person name="Bostan H."/>
            <person name="Rolling W."/>
            <person name="Curaba J."/>
            <person name="Simon P."/>
        </authorList>
    </citation>
    <scope>NUCLEOTIDE SEQUENCE</scope>
    <source>
        <tissue evidence="4">Leaf</tissue>
    </source>
</reference>
<dbReference type="Proteomes" id="UP000077755">
    <property type="component" value="Chromosome 2"/>
</dbReference>
<dbReference type="AlphaFoldDB" id="A0AAF1AL11"/>
<dbReference type="GO" id="GO:0005634">
    <property type="term" value="C:nucleus"/>
    <property type="evidence" value="ECO:0007669"/>
    <property type="project" value="TreeGrafter"/>
</dbReference>
<keyword evidence="1" id="KW-0479">Metal-binding</keyword>
<dbReference type="Pfam" id="PF12874">
    <property type="entry name" value="zf-met"/>
    <property type="match status" value="1"/>
</dbReference>
<dbReference type="PROSITE" id="PS50157">
    <property type="entry name" value="ZINC_FINGER_C2H2_2"/>
    <property type="match status" value="1"/>
</dbReference>
<evidence type="ECO:0000256" key="2">
    <source>
        <dbReference type="SAM" id="MobiDB-lite"/>
    </source>
</evidence>